<gene>
    <name evidence="2" type="ORF">LVIROSA_LOCUS19436</name>
</gene>
<evidence type="ECO:0000313" key="3">
    <source>
        <dbReference type="Proteomes" id="UP001157418"/>
    </source>
</evidence>
<dbReference type="AlphaFoldDB" id="A0AAU9N4N3"/>
<evidence type="ECO:0000313" key="2">
    <source>
        <dbReference type="EMBL" id="CAH1432811.1"/>
    </source>
</evidence>
<keyword evidence="3" id="KW-1185">Reference proteome</keyword>
<proteinExistence type="predicted"/>
<sequence>MTPKSEHSGSTSDNPKVTTADNPVAALHAHMLHIDQITTDTNAKLDKLIQILTDQHVNQQPPPPPPPPPNQTLRPPKILLPTFDGSNPLDWIFQAENYFTYYTIPPPPPRNCFISGLRPDIQSEIVIHNPQTLHATYGLAKLIEDKLHDNLHLVAGKSEPPPPTLPLLAASPSTSPPLPIKKLSPTEMQQRRAEGLCYNCPAKYQPGHQCNPPKFLLL</sequence>
<protein>
    <submittedName>
        <fullName evidence="2">Uncharacterized protein</fullName>
    </submittedName>
</protein>
<feature type="compositionally biased region" description="Pro residues" evidence="1">
    <location>
        <begin position="60"/>
        <end position="70"/>
    </location>
</feature>
<dbReference type="Proteomes" id="UP001157418">
    <property type="component" value="Unassembled WGS sequence"/>
</dbReference>
<dbReference type="EMBL" id="CAKMRJ010003334">
    <property type="protein sequence ID" value="CAH1432811.1"/>
    <property type="molecule type" value="Genomic_DNA"/>
</dbReference>
<reference evidence="2 3" key="1">
    <citation type="submission" date="2022-01" db="EMBL/GenBank/DDBJ databases">
        <authorList>
            <person name="Xiong W."/>
            <person name="Schranz E."/>
        </authorList>
    </citation>
    <scope>NUCLEOTIDE SEQUENCE [LARGE SCALE GENOMIC DNA]</scope>
</reference>
<accession>A0AAU9N4N3</accession>
<organism evidence="2 3">
    <name type="scientific">Lactuca virosa</name>
    <dbReference type="NCBI Taxonomy" id="75947"/>
    <lineage>
        <taxon>Eukaryota</taxon>
        <taxon>Viridiplantae</taxon>
        <taxon>Streptophyta</taxon>
        <taxon>Embryophyta</taxon>
        <taxon>Tracheophyta</taxon>
        <taxon>Spermatophyta</taxon>
        <taxon>Magnoliopsida</taxon>
        <taxon>eudicotyledons</taxon>
        <taxon>Gunneridae</taxon>
        <taxon>Pentapetalae</taxon>
        <taxon>asterids</taxon>
        <taxon>campanulids</taxon>
        <taxon>Asterales</taxon>
        <taxon>Asteraceae</taxon>
        <taxon>Cichorioideae</taxon>
        <taxon>Cichorieae</taxon>
        <taxon>Lactucinae</taxon>
        <taxon>Lactuca</taxon>
    </lineage>
</organism>
<feature type="region of interest" description="Disordered" evidence="1">
    <location>
        <begin position="1"/>
        <end position="22"/>
    </location>
</feature>
<comment type="caution">
    <text evidence="2">The sequence shown here is derived from an EMBL/GenBank/DDBJ whole genome shotgun (WGS) entry which is preliminary data.</text>
</comment>
<evidence type="ECO:0000256" key="1">
    <source>
        <dbReference type="SAM" id="MobiDB-lite"/>
    </source>
</evidence>
<feature type="compositionally biased region" description="Polar residues" evidence="1">
    <location>
        <begin position="8"/>
        <end position="21"/>
    </location>
</feature>
<name>A0AAU9N4N3_9ASTR</name>
<feature type="region of interest" description="Disordered" evidence="1">
    <location>
        <begin position="56"/>
        <end position="76"/>
    </location>
</feature>